<organism evidence="3 4">
    <name type="scientific">Crassostrea virginica</name>
    <name type="common">Eastern oyster</name>
    <dbReference type="NCBI Taxonomy" id="6565"/>
    <lineage>
        <taxon>Eukaryota</taxon>
        <taxon>Metazoa</taxon>
        <taxon>Spiralia</taxon>
        <taxon>Lophotrochozoa</taxon>
        <taxon>Mollusca</taxon>
        <taxon>Bivalvia</taxon>
        <taxon>Autobranchia</taxon>
        <taxon>Pteriomorphia</taxon>
        <taxon>Ostreida</taxon>
        <taxon>Ostreoidea</taxon>
        <taxon>Ostreidae</taxon>
        <taxon>Crassostrea</taxon>
    </lineage>
</organism>
<evidence type="ECO:0000313" key="3">
    <source>
        <dbReference type="Proteomes" id="UP000694844"/>
    </source>
</evidence>
<protein>
    <submittedName>
        <fullName evidence="4">Uncharacterized protein LOC111119556</fullName>
    </submittedName>
</protein>
<dbReference type="Pfam" id="PF03067">
    <property type="entry name" value="LPMO_10"/>
    <property type="match status" value="1"/>
</dbReference>
<accession>A0A8B8CI73</accession>
<dbReference type="OrthoDB" id="64893at2759"/>
<dbReference type="InterPro" id="IPR004302">
    <property type="entry name" value="Cellulose/chitin-bd_N"/>
</dbReference>
<dbReference type="KEGG" id="cvn:111119556"/>
<feature type="chain" id="PRO_5034049530" evidence="1">
    <location>
        <begin position="26"/>
        <end position="241"/>
    </location>
</feature>
<keyword evidence="1" id="KW-0732">Signal</keyword>
<evidence type="ECO:0000256" key="1">
    <source>
        <dbReference type="SAM" id="SignalP"/>
    </source>
</evidence>
<feature type="signal peptide" evidence="1">
    <location>
        <begin position="1"/>
        <end position="25"/>
    </location>
</feature>
<dbReference type="RefSeq" id="XP_022315522.1">
    <property type="nucleotide sequence ID" value="XM_022459814.1"/>
</dbReference>
<dbReference type="PANTHER" id="PTHR21113:SF4">
    <property type="entry name" value="CHITIN-BINDING TYPE-4 DOMAIN-CONTAINING PROTEIN"/>
    <property type="match status" value="1"/>
</dbReference>
<proteinExistence type="predicted"/>
<dbReference type="Proteomes" id="UP000694844">
    <property type="component" value="Chromosome 2"/>
</dbReference>
<gene>
    <name evidence="4" type="primary">LOC111119556</name>
</gene>
<feature type="domain" description="Chitin-binding type-4" evidence="2">
    <location>
        <begin position="24"/>
        <end position="214"/>
    </location>
</feature>
<dbReference type="AlphaFoldDB" id="A0A8B8CI73"/>
<evidence type="ECO:0000259" key="2">
    <source>
        <dbReference type="Pfam" id="PF03067"/>
    </source>
</evidence>
<dbReference type="PANTHER" id="PTHR21113">
    <property type="entry name" value="AGAP001705-PA"/>
    <property type="match status" value="1"/>
</dbReference>
<reference evidence="4" key="1">
    <citation type="submission" date="2025-08" db="UniProtKB">
        <authorList>
            <consortium name="RefSeq"/>
        </authorList>
    </citation>
    <scope>IDENTIFICATION</scope>
    <source>
        <tissue evidence="4">Whole sample</tissue>
    </source>
</reference>
<sequence length="241" mass="26809">METVSFLLTLTVASLLLLSPARGHGRLLTPPSRSSMWRYGFPTPVNYQDNQLWCGGSWNQWGFNKGKCGMCGDPYQQHPRPNEAGGKYASGIISQCYPYLPSGQIMRVKVELTVNHLGYFEFRLCEHNNTATPISQACLDKNLLRMVDDNSTRYYIRSGEHGMIHIDLQIPGSVLCDQCVLQWKYNTGNSWGSDATGSGLGHGPQEQFYGCSDIAILRTCDKFRGNPNPRGLLSVLTGPIQ</sequence>
<name>A0A8B8CI73_CRAVI</name>
<keyword evidence="3" id="KW-1185">Reference proteome</keyword>
<evidence type="ECO:0000313" key="4">
    <source>
        <dbReference type="RefSeq" id="XP_022315522.1"/>
    </source>
</evidence>
<dbReference type="GeneID" id="111119556"/>